<keyword evidence="1" id="KW-0378">Hydrolase</keyword>
<keyword evidence="1" id="KW-0540">Nuclease</keyword>
<name>A0A1J0GT16_9CAUD</name>
<proteinExistence type="predicted"/>
<dbReference type="GO" id="GO:0004519">
    <property type="term" value="F:endonuclease activity"/>
    <property type="evidence" value="ECO:0007669"/>
    <property type="project" value="UniProtKB-KW"/>
</dbReference>
<dbReference type="Pfam" id="PF17470">
    <property type="entry name" value="Gp45_2"/>
    <property type="match status" value="1"/>
</dbReference>
<keyword evidence="2" id="KW-1185">Reference proteome</keyword>
<dbReference type="InterPro" id="IPR035342">
    <property type="entry name" value="Gp45.2"/>
</dbReference>
<protein>
    <submittedName>
        <fullName evidence="1">Recombination endonuclease subunit</fullName>
    </submittedName>
</protein>
<accession>A0A1J0GT16</accession>
<dbReference type="Proteomes" id="UP000224521">
    <property type="component" value="Segment"/>
</dbReference>
<sequence>MEENMEYSTGQHLLTIPEIKRYILRNNFSNEEHIVTESMLRNAFKAEYTKIMSNRNEAWTVTDYYD</sequence>
<dbReference type="EMBL" id="KX828711">
    <property type="protein sequence ID" value="APC45233.1"/>
    <property type="molecule type" value="Genomic_DNA"/>
</dbReference>
<keyword evidence="1" id="KW-0255">Endonuclease</keyword>
<gene>
    <name evidence="1" type="ORF">SH7_0050</name>
</gene>
<reference evidence="1 2" key="1">
    <citation type="submission" date="2016-09" db="EMBL/GenBank/DDBJ databases">
        <title>Characterization of two polyvalent phages infecting Enterobacteriaceae.</title>
        <authorList>
            <person name="Hamdi S."/>
            <person name="Rousseau G.M."/>
            <person name="Labrie S.J."/>
            <person name="Tremblay D.M."/>
            <person name="Kourda R.S."/>
            <person name="Slama K.B."/>
            <person name="Moineau S."/>
        </authorList>
    </citation>
    <scope>NUCLEOTIDE SEQUENCE [LARGE SCALE GENOMIC DNA]</scope>
</reference>
<organism evidence="1 2">
    <name type="scientific">Shigella phage SH7</name>
    <dbReference type="NCBI Taxonomy" id="1913049"/>
    <lineage>
        <taxon>Viruses</taxon>
        <taxon>Duplodnaviria</taxon>
        <taxon>Heunggongvirae</taxon>
        <taxon>Uroviricota</taxon>
        <taxon>Caudoviricetes</taxon>
        <taxon>Pantevenvirales</taxon>
        <taxon>Straboviridae</taxon>
        <taxon>Tevenvirinae</taxon>
        <taxon>Tequatrovirus</taxon>
        <taxon>Tequatrovirus sh7</taxon>
    </lineage>
</organism>
<evidence type="ECO:0000313" key="2">
    <source>
        <dbReference type="Proteomes" id="UP000224521"/>
    </source>
</evidence>
<evidence type="ECO:0000313" key="1">
    <source>
        <dbReference type="EMBL" id="APC45233.1"/>
    </source>
</evidence>